<dbReference type="EMBL" id="JBGBPQ010000032">
    <property type="protein sequence ID" value="KAL1495338.1"/>
    <property type="molecule type" value="Genomic_DNA"/>
</dbReference>
<comment type="caution">
    <text evidence="1">The sequence shown here is derived from an EMBL/GenBank/DDBJ whole genome shotgun (WGS) entry which is preliminary data.</text>
</comment>
<sequence length="153" mass="17780">MGYACSLPERELEALVEMARFSVKENRDIDRADHAALDNYHKMRRKTNEEDELDSLFTQYAMALSFSERCYPLPSVAARSSKRQIADGEKDKQSARCKKLLPAGALRICWPEDTEFDESETYVWTILKPTAFNKDIHLGWRFAACELQRMQHE</sequence>
<keyword evidence="2" id="KW-1185">Reference proteome</keyword>
<protein>
    <submittedName>
        <fullName evidence="1">Uncharacterized protein</fullName>
    </submittedName>
</protein>
<gene>
    <name evidence="1" type="ORF">AB1Y20_016708</name>
</gene>
<accession>A0AB34IBV0</accession>
<reference evidence="1 2" key="1">
    <citation type="journal article" date="2024" name="Science">
        <title>Giant polyketide synthase enzymes in the biosynthesis of giant marine polyether toxins.</title>
        <authorList>
            <person name="Fallon T.R."/>
            <person name="Shende V.V."/>
            <person name="Wierzbicki I.H."/>
            <person name="Pendleton A.L."/>
            <person name="Watervoot N.F."/>
            <person name="Auber R.P."/>
            <person name="Gonzalez D.J."/>
            <person name="Wisecaver J.H."/>
            <person name="Moore B.S."/>
        </authorList>
    </citation>
    <scope>NUCLEOTIDE SEQUENCE [LARGE SCALE GENOMIC DNA]</scope>
    <source>
        <strain evidence="1 2">12B1</strain>
    </source>
</reference>
<dbReference type="Proteomes" id="UP001515480">
    <property type="component" value="Unassembled WGS sequence"/>
</dbReference>
<name>A0AB34IBV0_PRYPA</name>
<evidence type="ECO:0000313" key="2">
    <source>
        <dbReference type="Proteomes" id="UP001515480"/>
    </source>
</evidence>
<organism evidence="1 2">
    <name type="scientific">Prymnesium parvum</name>
    <name type="common">Toxic golden alga</name>
    <dbReference type="NCBI Taxonomy" id="97485"/>
    <lineage>
        <taxon>Eukaryota</taxon>
        <taxon>Haptista</taxon>
        <taxon>Haptophyta</taxon>
        <taxon>Prymnesiophyceae</taxon>
        <taxon>Prymnesiales</taxon>
        <taxon>Prymnesiaceae</taxon>
        <taxon>Prymnesium</taxon>
    </lineage>
</organism>
<dbReference type="AlphaFoldDB" id="A0AB34IBV0"/>
<proteinExistence type="predicted"/>
<evidence type="ECO:0000313" key="1">
    <source>
        <dbReference type="EMBL" id="KAL1495338.1"/>
    </source>
</evidence>